<dbReference type="Gene3D" id="3.30.160.60">
    <property type="entry name" value="Classic Zinc Finger"/>
    <property type="match status" value="1"/>
</dbReference>
<dbReference type="SMART" id="SM00154">
    <property type="entry name" value="ZnF_AN1"/>
    <property type="match status" value="2"/>
</dbReference>
<evidence type="ECO:0000313" key="11">
    <source>
        <dbReference type="Proteomes" id="UP000775213"/>
    </source>
</evidence>
<dbReference type="AlphaFoldDB" id="A0AAV7GVI8"/>
<dbReference type="InterPro" id="IPR000058">
    <property type="entry name" value="Znf_AN1"/>
</dbReference>
<dbReference type="Proteomes" id="UP000775213">
    <property type="component" value="Unassembled WGS sequence"/>
</dbReference>
<evidence type="ECO:0000256" key="3">
    <source>
        <dbReference type="ARBA" id="ARBA00022737"/>
    </source>
</evidence>
<dbReference type="PROSITE" id="PS00028">
    <property type="entry name" value="ZINC_FINGER_C2H2_1"/>
    <property type="match status" value="2"/>
</dbReference>
<feature type="region of interest" description="Disordered" evidence="8">
    <location>
        <begin position="1"/>
        <end position="55"/>
    </location>
</feature>
<dbReference type="PROSITE" id="PS51039">
    <property type="entry name" value="ZF_AN1"/>
    <property type="match status" value="2"/>
</dbReference>
<accession>A0AAV7GVI8</accession>
<feature type="compositionally biased region" description="Basic and acidic residues" evidence="8">
    <location>
        <begin position="25"/>
        <end position="55"/>
    </location>
</feature>
<dbReference type="PANTHER" id="PTHR14677:SF27">
    <property type="entry name" value="ZINC FINGER AN1 AND C2H2 DOMAIN-CONTAINING STRESS-ASSOCIATED PROTEIN 11"/>
    <property type="match status" value="1"/>
</dbReference>
<evidence type="ECO:0000256" key="4">
    <source>
        <dbReference type="ARBA" id="ARBA00022771"/>
    </source>
</evidence>
<dbReference type="Pfam" id="PF01428">
    <property type="entry name" value="zf-AN1"/>
    <property type="match status" value="2"/>
</dbReference>
<name>A0AAV7GVI8_DENCH</name>
<evidence type="ECO:0000256" key="5">
    <source>
        <dbReference type="ARBA" id="ARBA00022833"/>
    </source>
</evidence>
<evidence type="ECO:0000256" key="1">
    <source>
        <dbReference type="ARBA" id="ARBA00003732"/>
    </source>
</evidence>
<dbReference type="GO" id="GO:0008270">
    <property type="term" value="F:zinc ion binding"/>
    <property type="evidence" value="ECO:0007669"/>
    <property type="project" value="UniProtKB-KW"/>
</dbReference>
<evidence type="ECO:0000256" key="7">
    <source>
        <dbReference type="PROSITE-ProRule" id="PRU00449"/>
    </source>
</evidence>
<dbReference type="InterPro" id="IPR035896">
    <property type="entry name" value="AN1-like_Znf"/>
</dbReference>
<evidence type="ECO:0000256" key="6">
    <source>
        <dbReference type="ARBA" id="ARBA00023016"/>
    </source>
</evidence>
<dbReference type="InterPro" id="IPR013087">
    <property type="entry name" value="Znf_C2H2_type"/>
</dbReference>
<feature type="domain" description="AN1-type" evidence="9">
    <location>
        <begin position="206"/>
        <end position="256"/>
    </location>
</feature>
<dbReference type="GO" id="GO:0005737">
    <property type="term" value="C:cytoplasm"/>
    <property type="evidence" value="ECO:0007669"/>
    <property type="project" value="TreeGrafter"/>
</dbReference>
<protein>
    <recommendedName>
        <fullName evidence="9">AN1-type domain-containing protein</fullName>
    </recommendedName>
</protein>
<keyword evidence="11" id="KW-1185">Reference proteome</keyword>
<keyword evidence="3" id="KW-0677">Repeat</keyword>
<proteinExistence type="predicted"/>
<dbReference type="SUPFAM" id="SSF118310">
    <property type="entry name" value="AN1-like Zinc finger"/>
    <property type="match status" value="2"/>
</dbReference>
<evidence type="ECO:0000256" key="8">
    <source>
        <dbReference type="SAM" id="MobiDB-lite"/>
    </source>
</evidence>
<dbReference type="Gene3D" id="4.10.1110.10">
    <property type="entry name" value="AN1-like Zinc finger"/>
    <property type="match status" value="2"/>
</dbReference>
<evidence type="ECO:0000313" key="10">
    <source>
        <dbReference type="EMBL" id="KAH0459663.1"/>
    </source>
</evidence>
<comment type="caution">
    <text evidence="10">The sequence shown here is derived from an EMBL/GenBank/DDBJ whole genome shotgun (WGS) entry which is preliminary data.</text>
</comment>
<dbReference type="PANTHER" id="PTHR14677">
    <property type="entry name" value="ARSENITE INDUCUBLE RNA ASSOCIATED PROTEIN AIP-1-RELATED"/>
    <property type="match status" value="1"/>
</dbReference>
<dbReference type="SMART" id="SM00355">
    <property type="entry name" value="ZnF_C2H2"/>
    <property type="match status" value="2"/>
</dbReference>
<evidence type="ECO:0000259" key="9">
    <source>
        <dbReference type="PROSITE" id="PS51039"/>
    </source>
</evidence>
<keyword evidence="5" id="KW-0862">Zinc</keyword>
<reference evidence="10 11" key="1">
    <citation type="journal article" date="2021" name="Hortic Res">
        <title>Chromosome-scale assembly of the Dendrobium chrysotoxum genome enhances the understanding of orchid evolution.</title>
        <authorList>
            <person name="Zhang Y."/>
            <person name="Zhang G.Q."/>
            <person name="Zhang D."/>
            <person name="Liu X.D."/>
            <person name="Xu X.Y."/>
            <person name="Sun W.H."/>
            <person name="Yu X."/>
            <person name="Zhu X."/>
            <person name="Wang Z.W."/>
            <person name="Zhao X."/>
            <person name="Zhong W.Y."/>
            <person name="Chen H."/>
            <person name="Yin W.L."/>
            <person name="Huang T."/>
            <person name="Niu S.C."/>
            <person name="Liu Z.J."/>
        </authorList>
    </citation>
    <scope>NUCLEOTIDE SEQUENCE [LARGE SCALE GENOMIC DNA]</scope>
    <source>
        <strain evidence="10">Lindl</strain>
    </source>
</reference>
<organism evidence="10 11">
    <name type="scientific">Dendrobium chrysotoxum</name>
    <name type="common">Orchid</name>
    <dbReference type="NCBI Taxonomy" id="161865"/>
    <lineage>
        <taxon>Eukaryota</taxon>
        <taxon>Viridiplantae</taxon>
        <taxon>Streptophyta</taxon>
        <taxon>Embryophyta</taxon>
        <taxon>Tracheophyta</taxon>
        <taxon>Spermatophyta</taxon>
        <taxon>Magnoliopsida</taxon>
        <taxon>Liliopsida</taxon>
        <taxon>Asparagales</taxon>
        <taxon>Orchidaceae</taxon>
        <taxon>Epidendroideae</taxon>
        <taxon>Malaxideae</taxon>
        <taxon>Dendrobiinae</taxon>
        <taxon>Dendrobium</taxon>
    </lineage>
</organism>
<comment type="function">
    <text evidence="1">May be involved in environmental stress response.</text>
</comment>
<sequence length="401" mass="44044">MPGLKKTSSKLEKRKSKPYYAAGEEEGRNVGVDGERGGAAGRRRDSGAAGLEERQTHNVGEPVSVVYLLFKVVTCYSLSSRSSRDWRLELGRKAGASFLSDALPSLLPPPTSPMSTPAFAVLGKHCGVEECELIDFLPFNCDRCDQVFCLHHRNSTEHLCPVANQIDMTLLICPLCAQGVRLLPNEDPDIIWDIHVNCECDPSQKASKKKCCPAAGCKEILFFTNTIRCKDCNQEHCLRHKFAPDHNCAGPKKPDNGFPFLDVLRRSQKSLSAPIQTSNGSAKLGLNFLNAASTIRASAEAGMQKLSIATNQALRKAKDGMTQGRGASGDLVEQCLQCQERFSNVNALIEHVEKAHKHTVHHAFNIVEFDVCPMCSETFRDPVLLVEHVEEDHGDSTGFRG</sequence>
<dbReference type="Pfam" id="PF25403">
    <property type="entry name" value="zf-C2H2_ZFAND2"/>
    <property type="match status" value="1"/>
</dbReference>
<feature type="domain" description="AN1-type" evidence="9">
    <location>
        <begin position="120"/>
        <end position="168"/>
    </location>
</feature>
<keyword evidence="4 7" id="KW-0863">Zinc-finger</keyword>
<gene>
    <name evidence="10" type="ORF">IEQ34_012477</name>
</gene>
<keyword evidence="6" id="KW-0346">Stress response</keyword>
<dbReference type="EMBL" id="JAGFBR010000011">
    <property type="protein sequence ID" value="KAH0459663.1"/>
    <property type="molecule type" value="Genomic_DNA"/>
</dbReference>
<evidence type="ECO:0000256" key="2">
    <source>
        <dbReference type="ARBA" id="ARBA00022723"/>
    </source>
</evidence>
<dbReference type="InterPro" id="IPR057357">
    <property type="entry name" value="Znf-C2H2_ZFAND2A/B"/>
</dbReference>
<keyword evidence="2" id="KW-0479">Metal-binding</keyword>